<proteinExistence type="predicted"/>
<reference evidence="2" key="1">
    <citation type="submission" date="2017-06" db="EMBL/GenBank/DDBJ databases">
        <title>Whole genome sequence of Laribacter hongkongensis LHGZ1.</title>
        <authorList>
            <person name="Chen D."/>
            <person name="Wu H."/>
            <person name="Chen J."/>
        </authorList>
    </citation>
    <scope>NUCLEOTIDE SEQUENCE [LARGE SCALE GENOMIC DNA]</scope>
    <source>
        <strain evidence="2">LHGZ1</strain>
    </source>
</reference>
<dbReference type="InterPro" id="IPR024409">
    <property type="entry name" value="DUF3833"/>
</dbReference>
<sequence>MKRLTALLVALLTGCSTPSVQDYRDNAPKLDLYRFFGGHTQAWGMFRDRNGLLVKRFTVDITGRREGDALLLDERFVYADGTRQQRTWRLEPKGNGKWRGTAADVIGEAEGEVSGNALHWRYVLRLPVGDREWAVDFDDWMFLVDEHTMLNSARMSKYGFGLGEVSLFFRKQA</sequence>
<accession>A0A248LI42</accession>
<dbReference type="PROSITE" id="PS51257">
    <property type="entry name" value="PROKAR_LIPOPROTEIN"/>
    <property type="match status" value="1"/>
</dbReference>
<name>A0A248LI42_9NEIS</name>
<protein>
    <submittedName>
        <fullName evidence="1">Lipoprotein</fullName>
    </submittedName>
</protein>
<dbReference type="RefSeq" id="WP_088860731.1">
    <property type="nucleotide sequence ID" value="NZ_CP022115.1"/>
</dbReference>
<keyword evidence="1" id="KW-0449">Lipoprotein</keyword>
<dbReference type="OrthoDB" id="5296954at2"/>
<organism evidence="1 2">
    <name type="scientific">Laribacter hongkongensis</name>
    <dbReference type="NCBI Taxonomy" id="168471"/>
    <lineage>
        <taxon>Bacteria</taxon>
        <taxon>Pseudomonadati</taxon>
        <taxon>Pseudomonadota</taxon>
        <taxon>Betaproteobacteria</taxon>
        <taxon>Neisseriales</taxon>
        <taxon>Aquaspirillaceae</taxon>
        <taxon>Laribacter</taxon>
    </lineage>
</organism>
<evidence type="ECO:0000313" key="1">
    <source>
        <dbReference type="EMBL" id="ASJ24427.1"/>
    </source>
</evidence>
<evidence type="ECO:0000313" key="2">
    <source>
        <dbReference type="Proteomes" id="UP000197424"/>
    </source>
</evidence>
<dbReference type="AlphaFoldDB" id="A0A248LI42"/>
<gene>
    <name evidence="1" type="ORF">LHGZ1_1596</name>
</gene>
<dbReference type="Pfam" id="PF12915">
    <property type="entry name" value="DUF3833"/>
    <property type="match status" value="1"/>
</dbReference>
<dbReference type="EMBL" id="CP022115">
    <property type="protein sequence ID" value="ASJ24427.1"/>
    <property type="molecule type" value="Genomic_DNA"/>
</dbReference>
<dbReference type="Proteomes" id="UP000197424">
    <property type="component" value="Chromosome"/>
</dbReference>